<keyword evidence="1" id="KW-0472">Membrane</keyword>
<dbReference type="EMBL" id="AZBU02000002">
    <property type="protein sequence ID" value="TKR92709.1"/>
    <property type="molecule type" value="Genomic_DNA"/>
</dbReference>
<keyword evidence="1" id="KW-0812">Transmembrane</keyword>
<dbReference type="Proteomes" id="UP000298663">
    <property type="component" value="Unassembled WGS sequence"/>
</dbReference>
<evidence type="ECO:0000256" key="1">
    <source>
        <dbReference type="SAM" id="Phobius"/>
    </source>
</evidence>
<gene>
    <name evidence="2" type="ORF">L596_007308</name>
</gene>
<feature type="transmembrane region" description="Helical" evidence="1">
    <location>
        <begin position="39"/>
        <end position="57"/>
    </location>
</feature>
<evidence type="ECO:0000313" key="2">
    <source>
        <dbReference type="EMBL" id="TKR92709.1"/>
    </source>
</evidence>
<sequence length="75" mass="8389">MIPSKRIESRKERVLCVILMCCSDSVIERLVMTVVISNFSANLLILVLTPIALNLSFADVNYSLILKIFNFPSDG</sequence>
<organism evidence="2 3">
    <name type="scientific">Steinernema carpocapsae</name>
    <name type="common">Entomopathogenic nematode</name>
    <dbReference type="NCBI Taxonomy" id="34508"/>
    <lineage>
        <taxon>Eukaryota</taxon>
        <taxon>Metazoa</taxon>
        <taxon>Ecdysozoa</taxon>
        <taxon>Nematoda</taxon>
        <taxon>Chromadorea</taxon>
        <taxon>Rhabditida</taxon>
        <taxon>Tylenchina</taxon>
        <taxon>Panagrolaimomorpha</taxon>
        <taxon>Strongyloidoidea</taxon>
        <taxon>Steinernematidae</taxon>
        <taxon>Steinernema</taxon>
    </lineage>
</organism>
<protein>
    <submittedName>
        <fullName evidence="2">Uncharacterized protein</fullName>
    </submittedName>
</protein>
<comment type="caution">
    <text evidence="2">The sequence shown here is derived from an EMBL/GenBank/DDBJ whole genome shotgun (WGS) entry which is preliminary data.</text>
</comment>
<reference evidence="2 3" key="2">
    <citation type="journal article" date="2019" name="G3 (Bethesda)">
        <title>Hybrid Assembly of the Genome of the Entomopathogenic Nematode Steinernema carpocapsae Identifies the X-Chromosome.</title>
        <authorList>
            <person name="Serra L."/>
            <person name="Macchietto M."/>
            <person name="Macias-Munoz A."/>
            <person name="McGill C.J."/>
            <person name="Rodriguez I.M."/>
            <person name="Rodriguez B."/>
            <person name="Murad R."/>
            <person name="Mortazavi A."/>
        </authorList>
    </citation>
    <scope>NUCLEOTIDE SEQUENCE [LARGE SCALE GENOMIC DNA]</scope>
    <source>
        <strain evidence="2 3">ALL</strain>
    </source>
</reference>
<evidence type="ECO:0000313" key="3">
    <source>
        <dbReference type="Proteomes" id="UP000298663"/>
    </source>
</evidence>
<reference evidence="2 3" key="1">
    <citation type="journal article" date="2015" name="Genome Biol.">
        <title>Comparative genomics of Steinernema reveals deeply conserved gene regulatory networks.</title>
        <authorList>
            <person name="Dillman A.R."/>
            <person name="Macchietto M."/>
            <person name="Porter C.F."/>
            <person name="Rogers A."/>
            <person name="Williams B."/>
            <person name="Antoshechkin I."/>
            <person name="Lee M.M."/>
            <person name="Goodwin Z."/>
            <person name="Lu X."/>
            <person name="Lewis E.E."/>
            <person name="Goodrich-Blair H."/>
            <person name="Stock S.P."/>
            <person name="Adams B.J."/>
            <person name="Sternberg P.W."/>
            <person name="Mortazavi A."/>
        </authorList>
    </citation>
    <scope>NUCLEOTIDE SEQUENCE [LARGE SCALE GENOMIC DNA]</scope>
    <source>
        <strain evidence="2 3">ALL</strain>
    </source>
</reference>
<keyword evidence="1" id="KW-1133">Transmembrane helix</keyword>
<accession>A0A4U5P8V4</accession>
<keyword evidence="3" id="KW-1185">Reference proteome</keyword>
<proteinExistence type="predicted"/>
<dbReference type="AlphaFoldDB" id="A0A4U5P8V4"/>
<name>A0A4U5P8V4_STECR</name>